<accession>X0WKP1</accession>
<comment type="caution">
    <text evidence="1">The sequence shown here is derived from an EMBL/GenBank/DDBJ whole genome shotgun (WGS) entry which is preliminary data.</text>
</comment>
<protein>
    <recommendedName>
        <fullName evidence="2">Nitronate monooxygenase domain-containing protein</fullName>
    </recommendedName>
</protein>
<gene>
    <name evidence="1" type="ORF">S01H1_62936</name>
</gene>
<feature type="non-terminal residue" evidence="1">
    <location>
        <position position="1"/>
    </location>
</feature>
<dbReference type="AlphaFoldDB" id="X0WKP1"/>
<proteinExistence type="predicted"/>
<reference evidence="1" key="1">
    <citation type="journal article" date="2014" name="Front. Microbiol.">
        <title>High frequency of phylogenetically diverse reductive dehalogenase-homologous genes in deep subseafloor sedimentary metagenomes.</title>
        <authorList>
            <person name="Kawai M."/>
            <person name="Futagami T."/>
            <person name="Toyoda A."/>
            <person name="Takaki Y."/>
            <person name="Nishi S."/>
            <person name="Hori S."/>
            <person name="Arai W."/>
            <person name="Tsubouchi T."/>
            <person name="Morono Y."/>
            <person name="Uchiyama I."/>
            <person name="Ito T."/>
            <person name="Fujiyama A."/>
            <person name="Inagaki F."/>
            <person name="Takami H."/>
        </authorList>
    </citation>
    <scope>NUCLEOTIDE SEQUENCE</scope>
    <source>
        <strain evidence="1">Expedition CK06-06</strain>
    </source>
</reference>
<organism evidence="1">
    <name type="scientific">marine sediment metagenome</name>
    <dbReference type="NCBI Taxonomy" id="412755"/>
    <lineage>
        <taxon>unclassified sequences</taxon>
        <taxon>metagenomes</taxon>
        <taxon>ecological metagenomes</taxon>
    </lineage>
</organism>
<evidence type="ECO:0000313" key="1">
    <source>
        <dbReference type="EMBL" id="GAG31524.1"/>
    </source>
</evidence>
<sequence>KCLKACDVESAPYCICAALTNAKKGLLEKGFAFAGANAFRIDTIISVRELIETLLMEYENAAAAATHPETRNSPKA</sequence>
<dbReference type="EMBL" id="BARS01041372">
    <property type="protein sequence ID" value="GAG31524.1"/>
    <property type="molecule type" value="Genomic_DNA"/>
</dbReference>
<name>X0WKP1_9ZZZZ</name>
<evidence type="ECO:0008006" key="2">
    <source>
        <dbReference type="Google" id="ProtNLM"/>
    </source>
</evidence>